<organism evidence="2 3">
    <name type="scientific">Hirschia baltica (strain ATCC 49814 / DSM 5838 / IFAM 1418)</name>
    <dbReference type="NCBI Taxonomy" id="582402"/>
    <lineage>
        <taxon>Bacteria</taxon>
        <taxon>Pseudomonadati</taxon>
        <taxon>Pseudomonadota</taxon>
        <taxon>Alphaproteobacteria</taxon>
        <taxon>Hyphomonadales</taxon>
        <taxon>Hyphomonadaceae</taxon>
        <taxon>Hirschia</taxon>
    </lineage>
</organism>
<gene>
    <name evidence="2" type="ordered locus">Hbal_2381</name>
</gene>
<keyword evidence="3" id="KW-1185">Reference proteome</keyword>
<evidence type="ECO:0000313" key="3">
    <source>
        <dbReference type="Proteomes" id="UP000002745"/>
    </source>
</evidence>
<name>C6XNB7_HIRBI</name>
<feature type="transmembrane region" description="Helical" evidence="1">
    <location>
        <begin position="7"/>
        <end position="24"/>
    </location>
</feature>
<dbReference type="EMBL" id="CP001678">
    <property type="protein sequence ID" value="ACT60061.1"/>
    <property type="molecule type" value="Genomic_DNA"/>
</dbReference>
<proteinExistence type="predicted"/>
<dbReference type="KEGG" id="hba:Hbal_2381"/>
<dbReference type="STRING" id="582402.Hbal_2381"/>
<reference evidence="3" key="1">
    <citation type="journal article" date="2011" name="J. Bacteriol.">
        <title>Genome sequences of eight morphologically diverse alphaproteobacteria.</title>
        <authorList>
            <consortium name="US DOE Joint Genome Institute"/>
            <person name="Brown P.J."/>
            <person name="Kysela D.T."/>
            <person name="Buechlein A."/>
            <person name="Hemmerich C."/>
            <person name="Brun Y.V."/>
        </authorList>
    </citation>
    <scope>NUCLEOTIDE SEQUENCE [LARGE SCALE GENOMIC DNA]</scope>
    <source>
        <strain evidence="3">ATCC 49814 / DSM 5838 / IFAM 1418</strain>
    </source>
</reference>
<dbReference type="HOGENOM" id="CLU_152594_0_0_5"/>
<dbReference type="OrthoDB" id="6024295at2"/>
<dbReference type="AlphaFoldDB" id="C6XNB7"/>
<feature type="transmembrane region" description="Helical" evidence="1">
    <location>
        <begin position="44"/>
        <end position="64"/>
    </location>
</feature>
<sequence>MSFREKSAWVCFIGLLGVYGTYFVQNGFQLPDTATRAGLAYSQFWLMISLVVIMVAGHIVAAVLSPKDAEADCDERDSQIIAKSGALGGNIAMAGALLAAASAFKGATGFQVANWVLLAVFAGELVRYGMQIAKYRYWL</sequence>
<dbReference type="RefSeq" id="WP_015828211.1">
    <property type="nucleotide sequence ID" value="NC_012982.1"/>
</dbReference>
<keyword evidence="1" id="KW-0812">Transmembrane</keyword>
<keyword evidence="1" id="KW-0472">Membrane</keyword>
<accession>C6XNB7</accession>
<protein>
    <submittedName>
        <fullName evidence="2">Uncharacterized protein</fullName>
    </submittedName>
</protein>
<dbReference type="eggNOG" id="ENOG5033HIG">
    <property type="taxonomic scope" value="Bacteria"/>
</dbReference>
<keyword evidence="1" id="KW-1133">Transmembrane helix</keyword>
<feature type="transmembrane region" description="Helical" evidence="1">
    <location>
        <begin position="110"/>
        <end position="130"/>
    </location>
</feature>
<dbReference type="Proteomes" id="UP000002745">
    <property type="component" value="Chromosome"/>
</dbReference>
<evidence type="ECO:0000256" key="1">
    <source>
        <dbReference type="SAM" id="Phobius"/>
    </source>
</evidence>
<evidence type="ECO:0000313" key="2">
    <source>
        <dbReference type="EMBL" id="ACT60061.1"/>
    </source>
</evidence>
<feature type="transmembrane region" description="Helical" evidence="1">
    <location>
        <begin position="85"/>
        <end position="104"/>
    </location>
</feature>